<comment type="similarity">
    <text evidence="2 7">Belongs to the peptidase M14 family.</text>
</comment>
<evidence type="ECO:0000256" key="5">
    <source>
        <dbReference type="ARBA" id="ARBA00022833"/>
    </source>
</evidence>
<dbReference type="InterPro" id="IPR059177">
    <property type="entry name" value="GH29D-like_dom"/>
</dbReference>
<organism evidence="9 10">
    <name type="scientific">Ornithinibacillus caprae</name>
    <dbReference type="NCBI Taxonomy" id="2678566"/>
    <lineage>
        <taxon>Bacteria</taxon>
        <taxon>Bacillati</taxon>
        <taxon>Bacillota</taxon>
        <taxon>Bacilli</taxon>
        <taxon>Bacillales</taxon>
        <taxon>Bacillaceae</taxon>
        <taxon>Ornithinibacillus</taxon>
    </lineage>
</organism>
<gene>
    <name evidence="9" type="ORF">GMD78_03835</name>
</gene>
<keyword evidence="9" id="KW-0121">Carboxypeptidase</keyword>
<evidence type="ECO:0000256" key="3">
    <source>
        <dbReference type="ARBA" id="ARBA00022670"/>
    </source>
</evidence>
<dbReference type="Gene3D" id="3.40.630.10">
    <property type="entry name" value="Zn peptidases"/>
    <property type="match status" value="1"/>
</dbReference>
<dbReference type="GO" id="GO:0008270">
    <property type="term" value="F:zinc ion binding"/>
    <property type="evidence" value="ECO:0007669"/>
    <property type="project" value="InterPro"/>
</dbReference>
<protein>
    <submittedName>
        <fullName evidence="9">Zinc carboxypeptidase</fullName>
    </submittedName>
</protein>
<proteinExistence type="inferred from homology"/>
<feature type="domain" description="Peptidase M14" evidence="8">
    <location>
        <begin position="368"/>
        <end position="693"/>
    </location>
</feature>
<dbReference type="GO" id="GO:0005615">
    <property type="term" value="C:extracellular space"/>
    <property type="evidence" value="ECO:0007669"/>
    <property type="project" value="TreeGrafter"/>
</dbReference>
<comment type="cofactor">
    <cofactor evidence="1">
        <name>Zn(2+)</name>
        <dbReference type="ChEBI" id="CHEBI:29105"/>
    </cofactor>
</comment>
<comment type="caution">
    <text evidence="9">The sequence shown here is derived from an EMBL/GenBank/DDBJ whole genome shotgun (WGS) entry which is preliminary data.</text>
</comment>
<dbReference type="AlphaFoldDB" id="A0A6N8FEA6"/>
<dbReference type="Pfam" id="PF13290">
    <property type="entry name" value="CHB_HEX_C_1"/>
    <property type="match status" value="1"/>
</dbReference>
<reference evidence="9 10" key="1">
    <citation type="submission" date="2019-11" db="EMBL/GenBank/DDBJ databases">
        <authorList>
            <person name="Li X."/>
        </authorList>
    </citation>
    <scope>NUCLEOTIDE SEQUENCE [LARGE SCALE GENOMIC DNA]</scope>
    <source>
        <strain evidence="9 10">L9</strain>
    </source>
</reference>
<evidence type="ECO:0000313" key="10">
    <source>
        <dbReference type="Proteomes" id="UP000469125"/>
    </source>
</evidence>
<dbReference type="SUPFAM" id="SSF53187">
    <property type="entry name" value="Zn-dependent exopeptidases"/>
    <property type="match status" value="1"/>
</dbReference>
<keyword evidence="4" id="KW-0378">Hydrolase</keyword>
<keyword evidence="3" id="KW-0645">Protease</keyword>
<keyword evidence="6" id="KW-0482">Metalloprotease</keyword>
<dbReference type="PROSITE" id="PS52035">
    <property type="entry name" value="PEPTIDASE_M14"/>
    <property type="match status" value="1"/>
</dbReference>
<evidence type="ECO:0000256" key="1">
    <source>
        <dbReference type="ARBA" id="ARBA00001947"/>
    </source>
</evidence>
<evidence type="ECO:0000256" key="6">
    <source>
        <dbReference type="ARBA" id="ARBA00023049"/>
    </source>
</evidence>
<keyword evidence="5" id="KW-0862">Zinc</keyword>
<sequence length="798" mass="88484">MEMGVKRMLSLALAVLSIIALGFSSVWSSPQTVASTMSELEAEQDKSLIRITVPNEKALDELVASDLDLTEYLNRENGKIEMDAIATNREVEDLLQQGYDIEMITSDEEVNQILTERQHTVDQLEQISEEADQLNILRANHFTNQSGTFLYIETKTTAGDYRSNVLTAEWTDENGQQQSATLSPKVDHGEYLYHYVLLNIEDIPEHVTITSSLGASAESAVTEWIGDGTPDDGKHYVTDFIDHYMDPTEITERIEQLAEEFPEIAEIVTLPYETNGYRRNAQAIIGDVNNNPGAAIVLTSHAWGHEGGNQISVELQNPEQANADLQVNVSSDTIEVNLATNSTSNPISTAAEVIEAINDEAGHLVTATPFRNNQGEGIVQAQTEITLTDGLNAPEEISRDPFEVKAIRIGKDRDGSKTGVLAYSQEHAREWVTPLVAIETAERLLRNYSTDADTKKLVNNLDIFIVPTVNPDGGHYSFYDYNYQRKNMTNHCPAESADPLNRNSWGVDLNRNHSVGSVHDGYIGGSTNCLSGSYAGPEETSEPEAKNLIWLAEENPNIKFGMNIHSYGGYFMWPPGAYDENRTTLPRPTAGEEAYFWQASETILDAIKEHRGTVILPGRTGPIPDVLYSAAGNSADVLWYEHDIFAWDFEVGADLWNPETGRWQAVGFQPPFEEGHEEAMEFANGMIGMLDIAHQYGKDHQLPKSSLQTVPDETSGTVEISFETSEPATVFYTLDGSKPTFESDRISLKGTREGAESITITETTTVKWFSMDVAGNIEKNYNPEGNGKNYNQKEVRVK</sequence>
<keyword evidence="10" id="KW-1185">Reference proteome</keyword>
<dbReference type="GO" id="GO:0004181">
    <property type="term" value="F:metallocarboxypeptidase activity"/>
    <property type="evidence" value="ECO:0007669"/>
    <property type="project" value="InterPro"/>
</dbReference>
<evidence type="ECO:0000256" key="2">
    <source>
        <dbReference type="ARBA" id="ARBA00005988"/>
    </source>
</evidence>
<evidence type="ECO:0000313" key="9">
    <source>
        <dbReference type="EMBL" id="MUK87531.1"/>
    </source>
</evidence>
<evidence type="ECO:0000256" key="7">
    <source>
        <dbReference type="PROSITE-ProRule" id="PRU01379"/>
    </source>
</evidence>
<dbReference type="PANTHER" id="PTHR11705:SF143">
    <property type="entry name" value="SLL0236 PROTEIN"/>
    <property type="match status" value="1"/>
</dbReference>
<dbReference type="Pfam" id="PF00246">
    <property type="entry name" value="Peptidase_M14"/>
    <property type="match status" value="1"/>
</dbReference>
<accession>A0A6N8FEA6</accession>
<dbReference type="InterPro" id="IPR000834">
    <property type="entry name" value="Peptidase_M14"/>
</dbReference>
<evidence type="ECO:0000256" key="4">
    <source>
        <dbReference type="ARBA" id="ARBA00022801"/>
    </source>
</evidence>
<dbReference type="EMBL" id="WOCA01000002">
    <property type="protein sequence ID" value="MUK87531.1"/>
    <property type="molecule type" value="Genomic_DNA"/>
</dbReference>
<dbReference type="Proteomes" id="UP000469125">
    <property type="component" value="Unassembled WGS sequence"/>
</dbReference>
<name>A0A6N8FEA6_9BACI</name>
<dbReference type="GO" id="GO:0006508">
    <property type="term" value="P:proteolysis"/>
    <property type="evidence" value="ECO:0007669"/>
    <property type="project" value="UniProtKB-KW"/>
</dbReference>
<evidence type="ECO:0000259" key="8">
    <source>
        <dbReference type="PROSITE" id="PS52035"/>
    </source>
</evidence>
<dbReference type="PANTHER" id="PTHR11705">
    <property type="entry name" value="PROTEASE FAMILY M14 CARBOXYPEPTIDASE A,B"/>
    <property type="match status" value="1"/>
</dbReference>
<feature type="active site" description="Proton donor/acceptor" evidence="7">
    <location>
        <position position="650"/>
    </location>
</feature>
<dbReference type="SMART" id="SM00631">
    <property type="entry name" value="Zn_pept"/>
    <property type="match status" value="1"/>
</dbReference>